<sequence length="80" mass="9574">MKIENGRNTFIELEDLINDNLLVLVSEHPDVVLKFKYDLYYNEGNYTIRISEDIKDQSLRNKMYDIIKDTIHLFHKIKSV</sequence>
<dbReference type="RefSeq" id="WP_008507405.1">
    <property type="nucleotide sequence ID" value="NZ_CM001403.1"/>
</dbReference>
<dbReference type="Proteomes" id="UP000002774">
    <property type="component" value="Chromosome"/>
</dbReference>
<name>H1YD77_9SPHI</name>
<evidence type="ECO:0000313" key="2">
    <source>
        <dbReference type="Proteomes" id="UP000002774"/>
    </source>
</evidence>
<evidence type="ECO:0000313" key="1">
    <source>
        <dbReference type="EMBL" id="EHQ27103.1"/>
    </source>
</evidence>
<accession>H1YD77</accession>
<keyword evidence="2" id="KW-1185">Reference proteome</keyword>
<protein>
    <submittedName>
        <fullName evidence="1">Uncharacterized protein</fullName>
    </submittedName>
</protein>
<organism evidence="1 2">
    <name type="scientific">Mucilaginibacter paludis DSM 18603</name>
    <dbReference type="NCBI Taxonomy" id="714943"/>
    <lineage>
        <taxon>Bacteria</taxon>
        <taxon>Pseudomonadati</taxon>
        <taxon>Bacteroidota</taxon>
        <taxon>Sphingobacteriia</taxon>
        <taxon>Sphingobacteriales</taxon>
        <taxon>Sphingobacteriaceae</taxon>
        <taxon>Mucilaginibacter</taxon>
    </lineage>
</organism>
<dbReference type="EMBL" id="CM001403">
    <property type="protein sequence ID" value="EHQ27103.1"/>
    <property type="molecule type" value="Genomic_DNA"/>
</dbReference>
<reference evidence="1" key="1">
    <citation type="submission" date="2011-09" db="EMBL/GenBank/DDBJ databases">
        <title>The permanent draft genome of Mucilaginibacter paludis DSM 18603.</title>
        <authorList>
            <consortium name="US DOE Joint Genome Institute (JGI-PGF)"/>
            <person name="Lucas S."/>
            <person name="Han J."/>
            <person name="Lapidus A."/>
            <person name="Bruce D."/>
            <person name="Goodwin L."/>
            <person name="Pitluck S."/>
            <person name="Peters L."/>
            <person name="Kyrpides N."/>
            <person name="Mavromatis K."/>
            <person name="Ivanova N."/>
            <person name="Mikhailova N."/>
            <person name="Held B."/>
            <person name="Detter J.C."/>
            <person name="Tapia R."/>
            <person name="Han C."/>
            <person name="Land M."/>
            <person name="Hauser L."/>
            <person name="Markowitz V."/>
            <person name="Cheng J.-F."/>
            <person name="Hugenholtz P."/>
            <person name="Woyke T."/>
            <person name="Wu D."/>
            <person name="Tindall B."/>
            <person name="Brambilla E."/>
            <person name="Klenk H.-P."/>
            <person name="Eisen J.A."/>
        </authorList>
    </citation>
    <scope>NUCLEOTIDE SEQUENCE [LARGE SCALE GENOMIC DNA]</scope>
    <source>
        <strain evidence="1">DSM 18603</strain>
    </source>
</reference>
<proteinExistence type="predicted"/>
<dbReference type="AlphaFoldDB" id="H1YD77"/>
<dbReference type="STRING" id="714943.Mucpa_2996"/>
<gene>
    <name evidence="1" type="ORF">Mucpa_2996</name>
</gene>
<dbReference type="HOGENOM" id="CLU_2585844_0_0_10"/>